<dbReference type="InterPro" id="IPR036624">
    <property type="entry name" value="Hcp1-lik_sf"/>
</dbReference>
<evidence type="ECO:0008006" key="4">
    <source>
        <dbReference type="Google" id="ProtNLM"/>
    </source>
</evidence>
<dbReference type="EMBL" id="JEMB01002134">
    <property type="protein sequence ID" value="KYF83278.1"/>
    <property type="molecule type" value="Genomic_DNA"/>
</dbReference>
<dbReference type="InterPro" id="IPR008514">
    <property type="entry name" value="T6SS_Hcp"/>
</dbReference>
<evidence type="ECO:0000256" key="1">
    <source>
        <dbReference type="SAM" id="MobiDB-lite"/>
    </source>
</evidence>
<evidence type="ECO:0000313" key="3">
    <source>
        <dbReference type="Proteomes" id="UP000075635"/>
    </source>
</evidence>
<dbReference type="AlphaFoldDB" id="A0A150RU27"/>
<dbReference type="InterPro" id="IPR053165">
    <property type="entry name" value="HSI-I_assembly_Hcp1"/>
</dbReference>
<dbReference type="Proteomes" id="UP000075635">
    <property type="component" value="Unassembled WGS sequence"/>
</dbReference>
<dbReference type="Gene3D" id="2.30.110.20">
    <property type="entry name" value="Hcp1-like"/>
    <property type="match status" value="1"/>
</dbReference>
<dbReference type="SUPFAM" id="SSF141452">
    <property type="entry name" value="Hcp1-like"/>
    <property type="match status" value="1"/>
</dbReference>
<feature type="region of interest" description="Disordered" evidence="1">
    <location>
        <begin position="140"/>
        <end position="162"/>
    </location>
</feature>
<dbReference type="NCBIfam" id="TIGR03344">
    <property type="entry name" value="VI_effect_Hcp1"/>
    <property type="match status" value="1"/>
</dbReference>
<dbReference type="PANTHER" id="PTHR36152:SF5">
    <property type="entry name" value="PROTEIN HCP1"/>
    <property type="match status" value="1"/>
</dbReference>
<protein>
    <recommendedName>
        <fullName evidence="4">Type VI secretion system tube protein Hcp</fullName>
    </recommendedName>
</protein>
<proteinExistence type="predicted"/>
<sequence>MQNVYLEIDGIKGESTSAQGKDMIELLSFNHGVAMPLTAGPSNTSRASGRCVHNDFAITKYLDLASPTLNLKCCGGEDIKSIKVHLWKADAAGTPHKYMVYTLESCILTSVSVTGGSDQPIENITFSYKKITWEYAQQKQEAPGGAKGKSSASFSLEENKGK</sequence>
<dbReference type="Pfam" id="PF05638">
    <property type="entry name" value="T6SS_HCP"/>
    <property type="match status" value="1"/>
</dbReference>
<evidence type="ECO:0000313" key="2">
    <source>
        <dbReference type="EMBL" id="KYF83278.1"/>
    </source>
</evidence>
<organism evidence="2 3">
    <name type="scientific">Sorangium cellulosum</name>
    <name type="common">Polyangium cellulosum</name>
    <dbReference type="NCBI Taxonomy" id="56"/>
    <lineage>
        <taxon>Bacteria</taxon>
        <taxon>Pseudomonadati</taxon>
        <taxon>Myxococcota</taxon>
        <taxon>Polyangia</taxon>
        <taxon>Polyangiales</taxon>
        <taxon>Polyangiaceae</taxon>
        <taxon>Sorangium</taxon>
    </lineage>
</organism>
<gene>
    <name evidence="2" type="ORF">BE17_17270</name>
</gene>
<dbReference type="PANTHER" id="PTHR36152">
    <property type="entry name" value="CYTOPLASMIC PROTEIN-RELATED"/>
    <property type="match status" value="1"/>
</dbReference>
<accession>A0A150RU27</accession>
<name>A0A150RU27_SORCE</name>
<comment type="caution">
    <text evidence="2">The sequence shown here is derived from an EMBL/GenBank/DDBJ whole genome shotgun (WGS) entry which is preliminary data.</text>
</comment>
<reference evidence="2 3" key="1">
    <citation type="submission" date="2014-02" db="EMBL/GenBank/DDBJ databases">
        <title>The small core and large imbalanced accessory genome model reveals a collaborative survival strategy of Sorangium cellulosum strains in nature.</title>
        <authorList>
            <person name="Han K."/>
            <person name="Peng R."/>
            <person name="Blom J."/>
            <person name="Li Y.-Z."/>
        </authorList>
    </citation>
    <scope>NUCLEOTIDE SEQUENCE [LARGE SCALE GENOMIC DNA]</scope>
    <source>
        <strain evidence="2 3">So0011-07</strain>
    </source>
</reference>